<dbReference type="Proteomes" id="UP001595921">
    <property type="component" value="Unassembled WGS sequence"/>
</dbReference>
<keyword evidence="3" id="KW-1185">Reference proteome</keyword>
<dbReference type="Pfam" id="PF05437">
    <property type="entry name" value="AzlD"/>
    <property type="match status" value="1"/>
</dbReference>
<evidence type="ECO:0000313" key="2">
    <source>
        <dbReference type="EMBL" id="MFC4360041.1"/>
    </source>
</evidence>
<dbReference type="InterPro" id="IPR008407">
    <property type="entry name" value="Brnchd-chn_aa_trnsp_AzlD"/>
</dbReference>
<reference evidence="2 3" key="1">
    <citation type="journal article" date="2019" name="Int. J. Syst. Evol. Microbiol.">
        <title>The Global Catalogue of Microorganisms (GCM) 10K type strain sequencing project: providing services to taxonomists for standard genome sequencing and annotation.</title>
        <authorList>
            <consortium name="The Broad Institute Genomics Platform"/>
            <consortium name="The Broad Institute Genome Sequencing Center for Infectious Disease"/>
            <person name="Wu L."/>
            <person name="Ma J."/>
        </authorList>
    </citation>
    <scope>NUCLEOTIDE SEQUENCE [LARGE SCALE GENOMIC DNA]</scope>
    <source>
        <strain evidence="2 3">CGMCC 1.12553</strain>
    </source>
</reference>
<evidence type="ECO:0000313" key="3">
    <source>
        <dbReference type="Proteomes" id="UP001595921"/>
    </source>
</evidence>
<dbReference type="EMBL" id="JBHSDS010000010">
    <property type="protein sequence ID" value="MFC4360041.1"/>
    <property type="molecule type" value="Genomic_DNA"/>
</dbReference>
<sequence>MSTSYTAGEIWLVVLAAGLGTFALRLSFVLLFGRVDEVPDRVVGLLRFVPAAVLAALVAPAFLALSADPASAPVAVSRLGLGLDFETPKLVAGAVAALVAWRTENVLATIGVGMVALWVVQALG</sequence>
<dbReference type="RefSeq" id="WP_267623262.1">
    <property type="nucleotide sequence ID" value="NZ_JAODIW010000008.1"/>
</dbReference>
<organism evidence="2 3">
    <name type="scientific">Halobium salinum</name>
    <dbReference type="NCBI Taxonomy" id="1364940"/>
    <lineage>
        <taxon>Archaea</taxon>
        <taxon>Methanobacteriati</taxon>
        <taxon>Methanobacteriota</taxon>
        <taxon>Stenosarchaea group</taxon>
        <taxon>Halobacteria</taxon>
        <taxon>Halobacteriales</taxon>
        <taxon>Haloferacaceae</taxon>
        <taxon>Halobium</taxon>
    </lineage>
</organism>
<accession>A0ABD5PGM2</accession>
<name>A0ABD5PGM2_9EURY</name>
<protein>
    <submittedName>
        <fullName evidence="2">AzlD domain-containing protein</fullName>
    </submittedName>
</protein>
<comment type="caution">
    <text evidence="2">The sequence shown here is derived from an EMBL/GenBank/DDBJ whole genome shotgun (WGS) entry which is preliminary data.</text>
</comment>
<gene>
    <name evidence="2" type="ORF">ACFO0N_18995</name>
</gene>
<feature type="transmembrane region" description="Helical" evidence="1">
    <location>
        <begin position="106"/>
        <end position="123"/>
    </location>
</feature>
<keyword evidence="1" id="KW-1133">Transmembrane helix</keyword>
<keyword evidence="1" id="KW-0812">Transmembrane</keyword>
<evidence type="ECO:0000256" key="1">
    <source>
        <dbReference type="SAM" id="Phobius"/>
    </source>
</evidence>
<proteinExistence type="predicted"/>
<dbReference type="AlphaFoldDB" id="A0ABD5PGM2"/>
<feature type="transmembrane region" description="Helical" evidence="1">
    <location>
        <begin position="45"/>
        <end position="65"/>
    </location>
</feature>
<feature type="transmembrane region" description="Helical" evidence="1">
    <location>
        <begin position="12"/>
        <end position="33"/>
    </location>
</feature>
<keyword evidence="1" id="KW-0472">Membrane</keyword>